<keyword evidence="2" id="KW-1185">Reference proteome</keyword>
<dbReference type="RefSeq" id="WP_092236715.1">
    <property type="nucleotide sequence ID" value="NZ_FNLL01000011.1"/>
</dbReference>
<name>A0A1H2J975_9BACT</name>
<reference evidence="2" key="1">
    <citation type="submission" date="2016-10" db="EMBL/GenBank/DDBJ databases">
        <authorList>
            <person name="Varghese N."/>
            <person name="Submissions S."/>
        </authorList>
    </citation>
    <scope>NUCLEOTIDE SEQUENCE [LARGE SCALE GENOMIC DNA]</scope>
    <source>
        <strain evidence="2">DSM 3384</strain>
    </source>
</reference>
<evidence type="ECO:0000313" key="2">
    <source>
        <dbReference type="Proteomes" id="UP000199608"/>
    </source>
</evidence>
<organism evidence="1 2">
    <name type="scientific">Desulfobacula phenolica</name>
    <dbReference type="NCBI Taxonomy" id="90732"/>
    <lineage>
        <taxon>Bacteria</taxon>
        <taxon>Pseudomonadati</taxon>
        <taxon>Thermodesulfobacteriota</taxon>
        <taxon>Desulfobacteria</taxon>
        <taxon>Desulfobacterales</taxon>
        <taxon>Desulfobacteraceae</taxon>
        <taxon>Desulfobacula</taxon>
    </lineage>
</organism>
<dbReference type="Proteomes" id="UP000199608">
    <property type="component" value="Unassembled WGS sequence"/>
</dbReference>
<evidence type="ECO:0008006" key="3">
    <source>
        <dbReference type="Google" id="ProtNLM"/>
    </source>
</evidence>
<accession>A0A1H2J975</accession>
<sequence length="210" mass="24718">MLDIATQRSFQERFDAIRTLDTDQLVSRQEQTSLNIKDVGSQSFFEYSGNTYFVKSLNKYEETSDDFKSKKGYFIHELTCLCLETGDTINFEWEFDDELEVSMTLERLSFRNLKDDEGGVIDEDDLDQIADDKDVIIINGEKFWYEDDWASVYYKENKEEKVYMYEFENQAHTRFLTIEEWQGSGKDEYRIYTSSPVNPNSISIISKGDL</sequence>
<gene>
    <name evidence="1" type="ORF">SAMN04487931_11157</name>
</gene>
<protein>
    <recommendedName>
        <fullName evidence="3">DUF4178 domain-containing protein</fullName>
    </recommendedName>
</protein>
<dbReference type="EMBL" id="FNLL01000011">
    <property type="protein sequence ID" value="SDU52882.1"/>
    <property type="molecule type" value="Genomic_DNA"/>
</dbReference>
<dbReference type="AlphaFoldDB" id="A0A1H2J975"/>
<evidence type="ECO:0000313" key="1">
    <source>
        <dbReference type="EMBL" id="SDU52882.1"/>
    </source>
</evidence>
<proteinExistence type="predicted"/>